<gene>
    <name evidence="9" type="primary">vapC2_3</name>
    <name evidence="9" type="ORF">MSj_04225</name>
</gene>
<comment type="caution">
    <text evidence="9">The sequence shown here is derived from an EMBL/GenBank/DDBJ whole genome shotgun (WGS) entry which is preliminary data.</text>
</comment>
<keyword evidence="3" id="KW-0540">Nuclease</keyword>
<dbReference type="GO" id="GO:0004518">
    <property type="term" value="F:nuclease activity"/>
    <property type="evidence" value="ECO:0007669"/>
    <property type="project" value="UniProtKB-KW"/>
</dbReference>
<keyword evidence="6" id="KW-0460">Magnesium</keyword>
<evidence type="ECO:0000256" key="5">
    <source>
        <dbReference type="ARBA" id="ARBA00022801"/>
    </source>
</evidence>
<comment type="similarity">
    <text evidence="7">Belongs to the PINc/VapC protein family.</text>
</comment>
<reference evidence="9 10" key="1">
    <citation type="journal article" date="2018" name="Front. Microbiol.">
        <title>Adaptation of the Freshwater Bloom-Forming Cyanobacterium Microcystis aeruginosa to Brackish Water Is Driven by Recent Horizontal Transfer of Sucrose Genes.</title>
        <authorList>
            <person name="Tanabe Y."/>
            <person name="Hodoki Y."/>
            <person name="Sano T."/>
            <person name="Tada K."/>
            <person name="Watanabe M.M."/>
        </authorList>
    </citation>
    <scope>NUCLEOTIDE SEQUENCE [LARGE SCALE GENOMIC DNA]</scope>
    <source>
        <strain evidence="9 10">Sj</strain>
    </source>
</reference>
<dbReference type="Pfam" id="PF01850">
    <property type="entry name" value="PIN"/>
    <property type="match status" value="1"/>
</dbReference>
<dbReference type="SUPFAM" id="SSF88723">
    <property type="entry name" value="PIN domain-like"/>
    <property type="match status" value="1"/>
</dbReference>
<evidence type="ECO:0000256" key="1">
    <source>
        <dbReference type="ARBA" id="ARBA00001946"/>
    </source>
</evidence>
<proteinExistence type="inferred from homology"/>
<dbReference type="GO" id="GO:0046872">
    <property type="term" value="F:metal ion binding"/>
    <property type="evidence" value="ECO:0007669"/>
    <property type="project" value="UniProtKB-KW"/>
</dbReference>
<evidence type="ECO:0000259" key="8">
    <source>
        <dbReference type="Pfam" id="PF01850"/>
    </source>
</evidence>
<dbReference type="PANTHER" id="PTHR33653">
    <property type="entry name" value="RIBONUCLEASE VAPC2"/>
    <property type="match status" value="1"/>
</dbReference>
<evidence type="ECO:0000256" key="4">
    <source>
        <dbReference type="ARBA" id="ARBA00022723"/>
    </source>
</evidence>
<accession>A0A2Z6UTB8</accession>
<comment type="cofactor">
    <cofactor evidence="1">
        <name>Mg(2+)</name>
        <dbReference type="ChEBI" id="CHEBI:18420"/>
    </cofactor>
</comment>
<evidence type="ECO:0000256" key="2">
    <source>
        <dbReference type="ARBA" id="ARBA00022649"/>
    </source>
</evidence>
<keyword evidence="4" id="KW-0479">Metal-binding</keyword>
<evidence type="ECO:0000313" key="9">
    <source>
        <dbReference type="EMBL" id="GBL12705.1"/>
    </source>
</evidence>
<dbReference type="InterPro" id="IPR050556">
    <property type="entry name" value="Type_II_TA_system_RNase"/>
</dbReference>
<keyword evidence="5" id="KW-0378">Hydrolase</keyword>
<dbReference type="CDD" id="cd18744">
    <property type="entry name" value="PIN_VapC4-5_FitB-like"/>
    <property type="match status" value="1"/>
</dbReference>
<dbReference type="InterPro" id="IPR002716">
    <property type="entry name" value="PIN_dom"/>
</dbReference>
<dbReference type="AlphaFoldDB" id="A0A2Z6UTB8"/>
<dbReference type="InterPro" id="IPR029060">
    <property type="entry name" value="PIN-like_dom_sf"/>
</dbReference>
<feature type="domain" description="PIN" evidence="8">
    <location>
        <begin position="5"/>
        <end position="123"/>
    </location>
</feature>
<dbReference type="EMBL" id="BDSG01000265">
    <property type="protein sequence ID" value="GBL12705.1"/>
    <property type="molecule type" value="Genomic_DNA"/>
</dbReference>
<dbReference type="PANTHER" id="PTHR33653:SF1">
    <property type="entry name" value="RIBONUCLEASE VAPC2"/>
    <property type="match status" value="1"/>
</dbReference>
<evidence type="ECO:0000256" key="7">
    <source>
        <dbReference type="ARBA" id="ARBA00038093"/>
    </source>
</evidence>
<protein>
    <submittedName>
        <fullName evidence="9">Ribonuclease VapC2</fullName>
    </submittedName>
</protein>
<keyword evidence="2" id="KW-1277">Toxin-antitoxin system</keyword>
<sequence>MKQALLDTNILSYFLRGNPAVIEQFRIYRQHYTYISFSIFTYYEIKSGLLYKDARNQQQQFERLVEVSEVIAYDREISDIATQIYVNLRIKGQLITPIDLFIAATAIYCDYTLITANIKHFQNIPNLSYENWYLSTI</sequence>
<dbReference type="RefSeq" id="WP_110580699.1">
    <property type="nucleotide sequence ID" value="NZ_BDSG01000265.1"/>
</dbReference>
<evidence type="ECO:0000256" key="6">
    <source>
        <dbReference type="ARBA" id="ARBA00022842"/>
    </source>
</evidence>
<name>A0A2Z6UTB8_MICAE</name>
<evidence type="ECO:0000313" key="10">
    <source>
        <dbReference type="Proteomes" id="UP000248272"/>
    </source>
</evidence>
<organism evidence="9 10">
    <name type="scientific">Microcystis aeruginosa Sj</name>
    <dbReference type="NCBI Taxonomy" id="1979544"/>
    <lineage>
        <taxon>Bacteria</taxon>
        <taxon>Bacillati</taxon>
        <taxon>Cyanobacteriota</taxon>
        <taxon>Cyanophyceae</taxon>
        <taxon>Oscillatoriophycideae</taxon>
        <taxon>Chroococcales</taxon>
        <taxon>Microcystaceae</taxon>
        <taxon>Microcystis</taxon>
    </lineage>
</organism>
<dbReference type="Gene3D" id="3.40.50.1010">
    <property type="entry name" value="5'-nuclease"/>
    <property type="match status" value="1"/>
</dbReference>
<evidence type="ECO:0000256" key="3">
    <source>
        <dbReference type="ARBA" id="ARBA00022722"/>
    </source>
</evidence>
<dbReference type="GO" id="GO:0016787">
    <property type="term" value="F:hydrolase activity"/>
    <property type="evidence" value="ECO:0007669"/>
    <property type="project" value="UniProtKB-KW"/>
</dbReference>
<dbReference type="Proteomes" id="UP000248272">
    <property type="component" value="Unassembled WGS sequence"/>
</dbReference>